<protein>
    <submittedName>
        <fullName evidence="2">Uncharacterized protein</fullName>
    </submittedName>
</protein>
<evidence type="ECO:0000313" key="2">
    <source>
        <dbReference type="EMBL" id="OCK75192.1"/>
    </source>
</evidence>
<dbReference type="EMBL" id="KV745351">
    <property type="protein sequence ID" value="OCK75192.1"/>
    <property type="molecule type" value="Genomic_DNA"/>
</dbReference>
<feature type="non-terminal residue" evidence="2">
    <location>
        <position position="70"/>
    </location>
</feature>
<accession>A0A8E2E0Q6</accession>
<name>A0A8E2E0Q6_9PEZI</name>
<dbReference type="AlphaFoldDB" id="A0A8E2E0Q6"/>
<feature type="region of interest" description="Disordered" evidence="1">
    <location>
        <begin position="1"/>
        <end position="23"/>
    </location>
</feature>
<keyword evidence="3" id="KW-1185">Reference proteome</keyword>
<dbReference type="Proteomes" id="UP000250266">
    <property type="component" value="Unassembled WGS sequence"/>
</dbReference>
<evidence type="ECO:0000313" key="3">
    <source>
        <dbReference type="Proteomes" id="UP000250266"/>
    </source>
</evidence>
<sequence>FIERHQENYIRTQKPPNLDRQISQDPDSIGRWYKRLGRLIVEMGISVRNSYNFDERSFRIRCAKPAKVTT</sequence>
<evidence type="ECO:0000256" key="1">
    <source>
        <dbReference type="SAM" id="MobiDB-lite"/>
    </source>
</evidence>
<gene>
    <name evidence="2" type="ORF">K432DRAFT_276580</name>
</gene>
<proteinExistence type="predicted"/>
<organism evidence="2 3">
    <name type="scientific">Lepidopterella palustris CBS 459.81</name>
    <dbReference type="NCBI Taxonomy" id="1314670"/>
    <lineage>
        <taxon>Eukaryota</taxon>
        <taxon>Fungi</taxon>
        <taxon>Dikarya</taxon>
        <taxon>Ascomycota</taxon>
        <taxon>Pezizomycotina</taxon>
        <taxon>Dothideomycetes</taxon>
        <taxon>Pleosporomycetidae</taxon>
        <taxon>Mytilinidiales</taxon>
        <taxon>Argynnaceae</taxon>
        <taxon>Lepidopterella</taxon>
    </lineage>
</organism>
<feature type="compositionally biased region" description="Polar residues" evidence="1">
    <location>
        <begin position="9"/>
        <end position="23"/>
    </location>
</feature>
<reference evidence="2 3" key="1">
    <citation type="journal article" date="2016" name="Nat. Commun.">
        <title>Ectomycorrhizal ecology is imprinted in the genome of the dominant symbiotic fungus Cenococcum geophilum.</title>
        <authorList>
            <consortium name="DOE Joint Genome Institute"/>
            <person name="Peter M."/>
            <person name="Kohler A."/>
            <person name="Ohm R.A."/>
            <person name="Kuo A."/>
            <person name="Krutzmann J."/>
            <person name="Morin E."/>
            <person name="Arend M."/>
            <person name="Barry K.W."/>
            <person name="Binder M."/>
            <person name="Choi C."/>
            <person name="Clum A."/>
            <person name="Copeland A."/>
            <person name="Grisel N."/>
            <person name="Haridas S."/>
            <person name="Kipfer T."/>
            <person name="LaButti K."/>
            <person name="Lindquist E."/>
            <person name="Lipzen A."/>
            <person name="Maire R."/>
            <person name="Meier B."/>
            <person name="Mihaltcheva S."/>
            <person name="Molinier V."/>
            <person name="Murat C."/>
            <person name="Poggeler S."/>
            <person name="Quandt C.A."/>
            <person name="Sperisen C."/>
            <person name="Tritt A."/>
            <person name="Tisserant E."/>
            <person name="Crous P.W."/>
            <person name="Henrissat B."/>
            <person name="Nehls U."/>
            <person name="Egli S."/>
            <person name="Spatafora J.W."/>
            <person name="Grigoriev I.V."/>
            <person name="Martin F.M."/>
        </authorList>
    </citation>
    <scope>NUCLEOTIDE SEQUENCE [LARGE SCALE GENOMIC DNA]</scope>
    <source>
        <strain evidence="2 3">CBS 459.81</strain>
    </source>
</reference>
<feature type="non-terminal residue" evidence="2">
    <location>
        <position position="1"/>
    </location>
</feature>